<feature type="compositionally biased region" description="Polar residues" evidence="5">
    <location>
        <begin position="336"/>
        <end position="346"/>
    </location>
</feature>
<evidence type="ECO:0000256" key="5">
    <source>
        <dbReference type="SAM" id="MobiDB-lite"/>
    </source>
</evidence>
<keyword evidence="4 6" id="KW-0472">Membrane</keyword>
<organism evidence="7 8">
    <name type="scientific">Fusarium acutatum</name>
    <dbReference type="NCBI Taxonomy" id="78861"/>
    <lineage>
        <taxon>Eukaryota</taxon>
        <taxon>Fungi</taxon>
        <taxon>Dikarya</taxon>
        <taxon>Ascomycota</taxon>
        <taxon>Pezizomycotina</taxon>
        <taxon>Sordariomycetes</taxon>
        <taxon>Hypocreomycetidae</taxon>
        <taxon>Hypocreales</taxon>
        <taxon>Nectriaceae</taxon>
        <taxon>Fusarium</taxon>
        <taxon>Fusarium fujikuroi species complex</taxon>
    </lineage>
</organism>
<protein>
    <submittedName>
        <fullName evidence="7">Uncharacterized protein</fullName>
    </submittedName>
</protein>
<dbReference type="PANTHER" id="PTHR15549:SF30">
    <property type="entry name" value="MID2 DOMAIN-CONTAINING PROTEIN"/>
    <property type="match status" value="1"/>
</dbReference>
<dbReference type="PANTHER" id="PTHR15549">
    <property type="entry name" value="PAIRED IMMUNOGLOBULIN-LIKE TYPE 2 RECEPTOR"/>
    <property type="match status" value="1"/>
</dbReference>
<keyword evidence="8" id="KW-1185">Reference proteome</keyword>
<dbReference type="InterPro" id="IPR051694">
    <property type="entry name" value="Immunoregulatory_rcpt-like"/>
</dbReference>
<evidence type="ECO:0000313" key="7">
    <source>
        <dbReference type="EMBL" id="KAF4414885.1"/>
    </source>
</evidence>
<feature type="compositionally biased region" description="Low complexity" evidence="5">
    <location>
        <begin position="293"/>
        <end position="302"/>
    </location>
</feature>
<keyword evidence="2 6" id="KW-0812">Transmembrane</keyword>
<evidence type="ECO:0000256" key="2">
    <source>
        <dbReference type="ARBA" id="ARBA00022692"/>
    </source>
</evidence>
<proteinExistence type="predicted"/>
<dbReference type="GO" id="GO:0016020">
    <property type="term" value="C:membrane"/>
    <property type="evidence" value="ECO:0007669"/>
    <property type="project" value="UniProtKB-SubCell"/>
</dbReference>
<evidence type="ECO:0000313" key="8">
    <source>
        <dbReference type="Proteomes" id="UP000536711"/>
    </source>
</evidence>
<gene>
    <name evidence="7" type="ORF">FACUT_13865</name>
</gene>
<dbReference type="EMBL" id="JAADJF010000664">
    <property type="protein sequence ID" value="KAF4414885.1"/>
    <property type="molecule type" value="Genomic_DNA"/>
</dbReference>
<comment type="caution">
    <text evidence="7">The sequence shown here is derived from an EMBL/GenBank/DDBJ whole genome shotgun (WGS) entry which is preliminary data.</text>
</comment>
<accession>A0A8H4NC36</accession>
<feature type="compositionally biased region" description="Pro residues" evidence="5">
    <location>
        <begin position="231"/>
        <end position="244"/>
    </location>
</feature>
<keyword evidence="3 6" id="KW-1133">Transmembrane helix</keyword>
<evidence type="ECO:0000256" key="1">
    <source>
        <dbReference type="ARBA" id="ARBA00004167"/>
    </source>
</evidence>
<name>A0A8H4NC36_9HYPO</name>
<dbReference type="Proteomes" id="UP000536711">
    <property type="component" value="Unassembled WGS sequence"/>
</dbReference>
<evidence type="ECO:0000256" key="6">
    <source>
        <dbReference type="SAM" id="Phobius"/>
    </source>
</evidence>
<feature type="region of interest" description="Disordered" evidence="5">
    <location>
        <begin position="228"/>
        <end position="346"/>
    </location>
</feature>
<evidence type="ECO:0000256" key="3">
    <source>
        <dbReference type="ARBA" id="ARBA00022989"/>
    </source>
</evidence>
<reference evidence="7 8" key="1">
    <citation type="submission" date="2020-01" db="EMBL/GenBank/DDBJ databases">
        <title>Identification and distribution of gene clusters putatively required for synthesis of sphingolipid metabolism inhibitors in phylogenetically diverse species of the filamentous fungus Fusarium.</title>
        <authorList>
            <person name="Kim H.-S."/>
            <person name="Busman M."/>
            <person name="Brown D.W."/>
            <person name="Divon H."/>
            <person name="Uhlig S."/>
            <person name="Proctor R.H."/>
        </authorList>
    </citation>
    <scope>NUCLEOTIDE SEQUENCE [LARGE SCALE GENOMIC DNA]</scope>
    <source>
        <strain evidence="7 8">NRRL 13308</strain>
    </source>
</reference>
<feature type="compositionally biased region" description="Low complexity" evidence="5">
    <location>
        <begin position="245"/>
        <end position="254"/>
    </location>
</feature>
<comment type="subcellular location">
    <subcellularLocation>
        <location evidence="1">Membrane</location>
        <topology evidence="1">Single-pass membrane protein</topology>
    </subcellularLocation>
</comment>
<evidence type="ECO:0000256" key="4">
    <source>
        <dbReference type="ARBA" id="ARBA00023136"/>
    </source>
</evidence>
<dbReference type="AlphaFoldDB" id="A0A8H4NC36"/>
<dbReference type="GO" id="GO:0071944">
    <property type="term" value="C:cell periphery"/>
    <property type="evidence" value="ECO:0007669"/>
    <property type="project" value="UniProtKB-ARBA"/>
</dbReference>
<feature type="transmembrane region" description="Helical" evidence="6">
    <location>
        <begin position="194"/>
        <end position="218"/>
    </location>
</feature>
<sequence length="346" mass="36880">MADIQPTEVAVAPPFDVAGPAVTAIATLHQRDLFGRQNNYDSCGYYSFPGSGIGSYLPNHVVTWQCGEEGAWTTTCKTIGSHFGCFVNIFTTCYPRASSCDTEDQRALCCTGVVNADYPYCATGIKALENGDELSIYLCAKSEEQVPFYESPVITVTTGSTTGEITLTSVTTNGNGPTTTLAEPSPGPDNPTPVGAIVGGVIGGVALIAILGLVFWFLRRKKTQNKEVVTPPAPAPAPVFPPQQPQQQMGYQQEVPPPVIYDYNRNNYASYPPQGSPPPPSDPRYSQMFVDGTSSPQQSSPTEPYKTIGSPVSELPIASSPHDNTPVSELPAGMGSSKQPRGNYEQ</sequence>
<dbReference type="OrthoDB" id="5146896at2759"/>